<keyword evidence="1" id="KW-0251">Elongation factor</keyword>
<keyword evidence="2" id="KW-1185">Reference proteome</keyword>
<organism evidence="1 2">
    <name type="scientific">Entomophthora muscae</name>
    <dbReference type="NCBI Taxonomy" id="34485"/>
    <lineage>
        <taxon>Eukaryota</taxon>
        <taxon>Fungi</taxon>
        <taxon>Fungi incertae sedis</taxon>
        <taxon>Zoopagomycota</taxon>
        <taxon>Entomophthoromycotina</taxon>
        <taxon>Entomophthoromycetes</taxon>
        <taxon>Entomophthorales</taxon>
        <taxon>Entomophthoraceae</taxon>
        <taxon>Entomophthora</taxon>
    </lineage>
</organism>
<protein>
    <submittedName>
        <fullName evidence="1">Elongation factor 1-gamma</fullName>
    </submittedName>
</protein>
<proteinExistence type="predicted"/>
<gene>
    <name evidence="1" type="primary">eef1g_4</name>
    <name evidence="1" type="ORF">DSO57_1007373</name>
</gene>
<keyword evidence="1" id="KW-0648">Protein biosynthesis</keyword>
<evidence type="ECO:0000313" key="1">
    <source>
        <dbReference type="EMBL" id="KAJ9055149.1"/>
    </source>
</evidence>
<dbReference type="EMBL" id="QTSX02006411">
    <property type="protein sequence ID" value="KAJ9055149.1"/>
    <property type="molecule type" value="Genomic_DNA"/>
</dbReference>
<evidence type="ECO:0000313" key="2">
    <source>
        <dbReference type="Proteomes" id="UP001165960"/>
    </source>
</evidence>
<comment type="caution">
    <text evidence="1">The sequence shown here is derived from an EMBL/GenBank/DDBJ whole genome shotgun (WGS) entry which is preliminary data.</text>
</comment>
<dbReference type="Proteomes" id="UP001165960">
    <property type="component" value="Unassembled WGS sequence"/>
</dbReference>
<name>A0ACC2RYJ0_9FUNG</name>
<reference evidence="1" key="1">
    <citation type="submission" date="2022-04" db="EMBL/GenBank/DDBJ databases">
        <title>Genome of the entomopathogenic fungus Entomophthora muscae.</title>
        <authorList>
            <person name="Elya C."/>
            <person name="Lovett B.R."/>
            <person name="Lee E."/>
            <person name="Macias A.M."/>
            <person name="Hajek A.E."/>
            <person name="De Bivort B.L."/>
            <person name="Kasson M.T."/>
            <person name="De Fine Licht H.H."/>
            <person name="Stajich J.E."/>
        </authorList>
    </citation>
    <scope>NUCLEOTIDE SEQUENCE</scope>
    <source>
        <strain evidence="1">Berkeley</strain>
    </source>
</reference>
<sequence length="241" mass="26836">MKSIFAKLHPTCKKAAQASATPVMAGRLYGPKANGRITKVRLTAELSNVHIDYDESFEFGKSNKTPEYLAKFPLGQTPGFESNDGLLLTESTAIAFYIADLKENNPLLGKSKNELAKIRQYAFYAETQIMPHSLALAFPAWGYAPYDASVEEKAYQGLNRALEYLDKEFEGKTFLVGDSLTLADIVVGEDLGIVYALILDPEYRAKYPNLTRFYHAYREIPEVKEVGGPIRLADKPLKVEA</sequence>
<accession>A0ACC2RYJ0</accession>